<protein>
    <submittedName>
        <fullName evidence="1">Uncharacterized protein</fullName>
    </submittedName>
</protein>
<sequence>MKMVHAERRVRCGQSEVLTYGSDSSGTVKVLVNGVEKGTAAANTVSQIVEQTFNTGNRYKKICDILQVQETDSIILIQSIEFTCDITSATVPVWSYHETVPSGSLPYQMGYQADLNLNAASYTVMMWLKQGASEPDDAIIIGQHIGTSTTTTMTSVTVTETTVTVSTTSTTQSTTTDLCQWLVYADLYSSGFAGGVTDSFDLHSAKEKCKELGESTCKAVTCASDDTCTVRSAVKLAASAYGETSYVPSSICYLGGYRNVVGLTRSGVKCTDAATGSGFIMYSAQDVRSRFSETSLPTDMADHLICVKYATGTGWMYDDDEGNYVAFIVQDTDVLVASVDFDADTVTSLEGTDDYYGYITKGYNSGDLSFAAGKYGASTTSDAGEVYVSGTYFVAPSVDTVAYPDVVATAADSPSQFTSTTGQIDYYQHATSSVSEVHIRLKNYYSGSDTDNWKVFDGSYISSVKVQEPDLLWEGEGLTSRIHSVTLYTTTDGNDYTAYFQTSDLSSGSWSSGEIQNASAAWVQQSSYWKWTIPIKVETMKLEIKLRSSGLGFSDTPDSNNHATNSIQLSGFEVNLRSTVTTTATLTTTTLTTKTATGTSITATTSTITITTTTVTSFPSVGFDSLADLKCEGVAGSASGLTDATEDQCKLACWTSSTCIAFNLGAAGGSADNCKLLTSFTSLTAETGTTCYVRMATSMCPHNFQYAYYFDSTYCCATDKEKDDGSGKGCDGSAMHADSTISMCCATHLHVGGLIHGPWHSMSASGS</sequence>
<gene>
    <name evidence="1" type="ORF">SPIL2461_LOCUS21911</name>
</gene>
<name>A0A812XUP9_SYMPI</name>
<reference evidence="1" key="1">
    <citation type="submission" date="2021-02" db="EMBL/GenBank/DDBJ databases">
        <authorList>
            <person name="Dougan E. K."/>
            <person name="Rhodes N."/>
            <person name="Thang M."/>
            <person name="Chan C."/>
        </authorList>
    </citation>
    <scope>NUCLEOTIDE SEQUENCE</scope>
</reference>
<dbReference type="AlphaFoldDB" id="A0A812XUP9"/>
<accession>A0A812XUP9</accession>
<organism evidence="1 2">
    <name type="scientific">Symbiodinium pilosum</name>
    <name type="common">Dinoflagellate</name>
    <dbReference type="NCBI Taxonomy" id="2952"/>
    <lineage>
        <taxon>Eukaryota</taxon>
        <taxon>Sar</taxon>
        <taxon>Alveolata</taxon>
        <taxon>Dinophyceae</taxon>
        <taxon>Suessiales</taxon>
        <taxon>Symbiodiniaceae</taxon>
        <taxon>Symbiodinium</taxon>
    </lineage>
</organism>
<dbReference type="Proteomes" id="UP000649617">
    <property type="component" value="Unassembled WGS sequence"/>
</dbReference>
<dbReference type="EMBL" id="CAJNIZ010046704">
    <property type="protein sequence ID" value="CAE7754779.1"/>
    <property type="molecule type" value="Genomic_DNA"/>
</dbReference>
<comment type="caution">
    <text evidence="1">The sequence shown here is derived from an EMBL/GenBank/DDBJ whole genome shotgun (WGS) entry which is preliminary data.</text>
</comment>
<evidence type="ECO:0000313" key="2">
    <source>
        <dbReference type="Proteomes" id="UP000649617"/>
    </source>
</evidence>
<dbReference type="OrthoDB" id="433519at2759"/>
<evidence type="ECO:0000313" key="1">
    <source>
        <dbReference type="EMBL" id="CAE7754779.1"/>
    </source>
</evidence>
<proteinExistence type="predicted"/>
<keyword evidence="2" id="KW-1185">Reference proteome</keyword>